<evidence type="ECO:0000313" key="5">
    <source>
        <dbReference type="EMBL" id="MDO3679538.1"/>
    </source>
</evidence>
<dbReference type="Pfam" id="PF02626">
    <property type="entry name" value="CT_A_B"/>
    <property type="match status" value="1"/>
</dbReference>
<dbReference type="InterPro" id="IPR003778">
    <property type="entry name" value="CT_A_B"/>
</dbReference>
<evidence type="ECO:0000259" key="4">
    <source>
        <dbReference type="SMART" id="SM00797"/>
    </source>
</evidence>
<dbReference type="InterPro" id="IPR052708">
    <property type="entry name" value="PxpC"/>
</dbReference>
<dbReference type="RefSeq" id="WP_127487776.1">
    <property type="nucleotide sequence ID" value="NZ_JAUMKJ010000028.1"/>
</dbReference>
<dbReference type="Gene3D" id="2.40.100.10">
    <property type="entry name" value="Cyclophilin-like"/>
    <property type="match status" value="1"/>
</dbReference>
<dbReference type="PANTHER" id="PTHR43309">
    <property type="entry name" value="5-OXOPROLINASE SUBUNIT C"/>
    <property type="match status" value="1"/>
</dbReference>
<evidence type="ECO:0000313" key="6">
    <source>
        <dbReference type="Proteomes" id="UP001168883"/>
    </source>
</evidence>
<sequence length="338" mass="36643">MSIQIVNPGLLTTIQDKGRFGFQQQGVIVSGAMDSFALRAANVLVGNEENAAALEVTLMGTSIRFEADSLISICGGNLSPVIEGEPVPLWRPLLIKEGATLEFGACRSGARAYVAVAGGIDVPLVMHSRSTYLRAGIGGHEGRALKAGDRLGFGPPSESAEGYLKARQAASALRAGRWLAAEWFVGSESLPAYAKDPVIRVIRGREYDSFTEESQTAFVTRPFRITPQSDRMGYRLQGETLALKESLETLSEAVSFGTVQVPPEGNPIVLMADRQTIGGYPRIAQVITTDLPVLAQAKPGDSIRFAEVSLQEAQELHIRRELEFERLTRAIKLYLKAR</sequence>
<reference evidence="5" key="1">
    <citation type="submission" date="2023-07" db="EMBL/GenBank/DDBJ databases">
        <authorList>
            <person name="Aktuganov G."/>
            <person name="Boyko T."/>
            <person name="Delegan Y."/>
            <person name="Galimzianova N."/>
            <person name="Gilvanova E."/>
            <person name="Korobov V."/>
            <person name="Kuzmina L."/>
            <person name="Melentiev A."/>
            <person name="Milman P."/>
            <person name="Ryabova A."/>
            <person name="Stupak E."/>
            <person name="Yasakov T."/>
            <person name="Zharikova N."/>
            <person name="Zhurenko E."/>
        </authorList>
    </citation>
    <scope>NUCLEOTIDE SEQUENCE</scope>
    <source>
        <strain evidence="5">IB-739</strain>
    </source>
</reference>
<feature type="domain" description="Carboxyltransferase" evidence="4">
    <location>
        <begin position="24"/>
        <end position="323"/>
    </location>
</feature>
<dbReference type="Proteomes" id="UP001168883">
    <property type="component" value="Unassembled WGS sequence"/>
</dbReference>
<keyword evidence="3" id="KW-0067">ATP-binding</keyword>
<dbReference type="InterPro" id="IPR029000">
    <property type="entry name" value="Cyclophilin-like_dom_sf"/>
</dbReference>
<accession>A0ABT8VEY6</accession>
<gene>
    <name evidence="5" type="ORF">Q3C12_21235</name>
</gene>
<keyword evidence="1" id="KW-0547">Nucleotide-binding</keyword>
<evidence type="ECO:0000256" key="1">
    <source>
        <dbReference type="ARBA" id="ARBA00022741"/>
    </source>
</evidence>
<dbReference type="EMBL" id="JAUMKJ010000028">
    <property type="protein sequence ID" value="MDO3679538.1"/>
    <property type="molecule type" value="Genomic_DNA"/>
</dbReference>
<keyword evidence="6" id="KW-1185">Reference proteome</keyword>
<dbReference type="SUPFAM" id="SSF50891">
    <property type="entry name" value="Cyclophilin-like"/>
    <property type="match status" value="1"/>
</dbReference>
<evidence type="ECO:0000256" key="3">
    <source>
        <dbReference type="ARBA" id="ARBA00022840"/>
    </source>
</evidence>
<keyword evidence="2" id="KW-0378">Hydrolase</keyword>
<dbReference type="SMART" id="SM00797">
    <property type="entry name" value="AHS2"/>
    <property type="match status" value="1"/>
</dbReference>
<dbReference type="NCBIfam" id="TIGR00724">
    <property type="entry name" value="urea_amlyse_rel"/>
    <property type="match status" value="1"/>
</dbReference>
<name>A0ABT8VEY6_9BACL</name>
<evidence type="ECO:0000256" key="2">
    <source>
        <dbReference type="ARBA" id="ARBA00022801"/>
    </source>
</evidence>
<proteinExistence type="predicted"/>
<organism evidence="5 6">
    <name type="scientific">Paenibacillus ehimensis</name>
    <dbReference type="NCBI Taxonomy" id="79264"/>
    <lineage>
        <taxon>Bacteria</taxon>
        <taxon>Bacillati</taxon>
        <taxon>Bacillota</taxon>
        <taxon>Bacilli</taxon>
        <taxon>Bacillales</taxon>
        <taxon>Paenibacillaceae</taxon>
        <taxon>Paenibacillus</taxon>
    </lineage>
</organism>
<protein>
    <submittedName>
        <fullName evidence="5">Biotin-dependent carboxyltransferase family protein</fullName>
    </submittedName>
</protein>
<comment type="caution">
    <text evidence="5">The sequence shown here is derived from an EMBL/GenBank/DDBJ whole genome shotgun (WGS) entry which is preliminary data.</text>
</comment>
<dbReference type="PANTHER" id="PTHR43309:SF5">
    <property type="entry name" value="5-OXOPROLINASE SUBUNIT C"/>
    <property type="match status" value="1"/>
</dbReference>